<feature type="transmembrane region" description="Helical" evidence="6">
    <location>
        <begin position="31"/>
        <end position="50"/>
    </location>
</feature>
<proteinExistence type="predicted"/>
<dbReference type="NCBIfam" id="NF002460">
    <property type="entry name" value="PRK01658.1"/>
    <property type="match status" value="1"/>
</dbReference>
<keyword evidence="5 6" id="KW-0472">Membrane</keyword>
<keyword evidence="3 6" id="KW-0812">Transmembrane</keyword>
<dbReference type="PANTHER" id="PTHR33931:SF2">
    <property type="entry name" value="HOLIN-LIKE PROTEIN CIDA"/>
    <property type="match status" value="1"/>
</dbReference>
<comment type="subcellular location">
    <subcellularLocation>
        <location evidence="1">Cell membrane</location>
        <topology evidence="1">Multi-pass membrane protein</topology>
    </subcellularLocation>
</comment>
<feature type="transmembrane region" description="Helical" evidence="6">
    <location>
        <begin position="89"/>
        <end position="114"/>
    </location>
</feature>
<gene>
    <name evidence="7" type="ORF">JJB07_15780</name>
</gene>
<comment type="caution">
    <text evidence="7">The sequence shown here is derived from an EMBL/GenBank/DDBJ whole genome shotgun (WGS) entry which is preliminary data.</text>
</comment>
<evidence type="ECO:0000256" key="3">
    <source>
        <dbReference type="ARBA" id="ARBA00022692"/>
    </source>
</evidence>
<organism evidence="7 8">
    <name type="scientific">Tumebacillus amylolyticus</name>
    <dbReference type="NCBI Taxonomy" id="2801339"/>
    <lineage>
        <taxon>Bacteria</taxon>
        <taxon>Bacillati</taxon>
        <taxon>Bacillota</taxon>
        <taxon>Bacilli</taxon>
        <taxon>Bacillales</taxon>
        <taxon>Alicyclobacillaceae</taxon>
        <taxon>Tumebacillus</taxon>
    </lineage>
</organism>
<keyword evidence="2" id="KW-1003">Cell membrane</keyword>
<evidence type="ECO:0000313" key="8">
    <source>
        <dbReference type="Proteomes" id="UP000602284"/>
    </source>
</evidence>
<evidence type="ECO:0000313" key="7">
    <source>
        <dbReference type="EMBL" id="MBL0388079.1"/>
    </source>
</evidence>
<dbReference type="RefSeq" id="WP_201636713.1">
    <property type="nucleotide sequence ID" value="NZ_JAEQNB010000005.1"/>
</dbReference>
<keyword evidence="8" id="KW-1185">Reference proteome</keyword>
<dbReference type="EMBL" id="JAEQNB010000005">
    <property type="protein sequence ID" value="MBL0388079.1"/>
    <property type="molecule type" value="Genomic_DNA"/>
</dbReference>
<evidence type="ECO:0000256" key="6">
    <source>
        <dbReference type="SAM" id="Phobius"/>
    </source>
</evidence>
<evidence type="ECO:0000256" key="4">
    <source>
        <dbReference type="ARBA" id="ARBA00022989"/>
    </source>
</evidence>
<name>A0ABS1JCX1_9BACL</name>
<dbReference type="Proteomes" id="UP000602284">
    <property type="component" value="Unassembled WGS sequence"/>
</dbReference>
<evidence type="ECO:0000256" key="1">
    <source>
        <dbReference type="ARBA" id="ARBA00004651"/>
    </source>
</evidence>
<dbReference type="InterPro" id="IPR005538">
    <property type="entry name" value="LrgA/CidA"/>
</dbReference>
<dbReference type="PANTHER" id="PTHR33931">
    <property type="entry name" value="HOLIN-LIKE PROTEIN CIDA-RELATED"/>
    <property type="match status" value="1"/>
</dbReference>
<reference evidence="7 8" key="1">
    <citation type="submission" date="2021-01" db="EMBL/GenBank/DDBJ databases">
        <title>Tumebacillus sp. strain ITR2 16S ribosomal RNA gene Genome sequencing and assembly.</title>
        <authorList>
            <person name="Kang M."/>
        </authorList>
    </citation>
    <scope>NUCLEOTIDE SEQUENCE [LARGE SCALE GENOMIC DNA]</scope>
    <source>
        <strain evidence="7 8">ITR2</strain>
    </source>
</reference>
<evidence type="ECO:0000256" key="2">
    <source>
        <dbReference type="ARBA" id="ARBA00022475"/>
    </source>
</evidence>
<protein>
    <submittedName>
        <fullName evidence="7">CidA/LrgA family protein</fullName>
    </submittedName>
</protein>
<evidence type="ECO:0000256" key="5">
    <source>
        <dbReference type="ARBA" id="ARBA00023136"/>
    </source>
</evidence>
<feature type="transmembrane region" description="Helical" evidence="6">
    <location>
        <begin position="57"/>
        <end position="77"/>
    </location>
</feature>
<sequence>MKVVRLIGQVLILTVFYEAGRLIVQALEIPIPGSLIGLGLLLIFLATGVIRLEWVEAGAALLLSEMLLFFIPASVQVVDFGSLLAKSGIQLVAVIVCSTVTVMVAVGLVTERIVRWKQGGRKWKQGTQSSV</sequence>
<accession>A0ABS1JCX1</accession>
<dbReference type="Pfam" id="PF03788">
    <property type="entry name" value="LrgA"/>
    <property type="match status" value="1"/>
</dbReference>
<keyword evidence="4 6" id="KW-1133">Transmembrane helix</keyword>